<dbReference type="GO" id="GO:0006203">
    <property type="term" value="P:dGTP catabolic process"/>
    <property type="evidence" value="ECO:0007669"/>
    <property type="project" value="TreeGrafter"/>
</dbReference>
<feature type="domain" description="HD" evidence="2">
    <location>
        <begin position="81"/>
        <end position="228"/>
    </location>
</feature>
<dbReference type="SMART" id="SM00471">
    <property type="entry name" value="HDc"/>
    <property type="match status" value="1"/>
</dbReference>
<sequence>MLQKGRNMYCNELKEFAQEQEQKLISALADTREHPSPDGETRSRDNYQRDYARILYSSSFRRLQGKMQLFEIDPEKFNRNRLTHSLEVAQIARSIASDLKLVNPVVVELAALAHDIGNPPFGHSGEKLLNELSEEIGGYEGNAQALRILRKLEKKFSYCNGLNLTHRSLLSVVKYPIPRAAATAGKFIYDDDYYFYINLLAENQLDLNPGEKTIDAQIMDLADEIAYAAHDLEDALSRNMVTIEDIEYEFQISDEFRGAREQFREIVTQSRNTAFQANLLKTSEEFAIIFRKELTSNIVNRLVADISVVTNLNGFQELGFGKLNALSEGLKKLLFKVIMRKRNILTYEFRGNKIIRDLYDFYNEGENYKFLPPELKFTLPQPDSYIFKISKKRAVVDYISGMMDTFAVKEWETHCLK</sequence>
<proteinExistence type="predicted"/>
<dbReference type="NCBIfam" id="TIGR01353">
    <property type="entry name" value="dGTP_triPase"/>
    <property type="match status" value="1"/>
</dbReference>
<evidence type="ECO:0000313" key="3">
    <source>
        <dbReference type="EMBL" id="AAZ73194.1"/>
    </source>
</evidence>
<dbReference type="InterPro" id="IPR006674">
    <property type="entry name" value="HD_domain"/>
</dbReference>
<dbReference type="InterPro" id="IPR050135">
    <property type="entry name" value="dGTPase-like"/>
</dbReference>
<evidence type="ECO:0000259" key="2">
    <source>
        <dbReference type="PROSITE" id="PS51831"/>
    </source>
</evidence>
<dbReference type="Gene3D" id="1.10.3210.10">
    <property type="entry name" value="Hypothetical protein af1432"/>
    <property type="match status" value="1"/>
</dbReference>
<organism evidence="3">
    <name type="scientific">Escherichia coli</name>
    <dbReference type="NCBI Taxonomy" id="562"/>
    <lineage>
        <taxon>Bacteria</taxon>
        <taxon>Pseudomonadati</taxon>
        <taxon>Pseudomonadota</taxon>
        <taxon>Gammaproteobacteria</taxon>
        <taxon>Enterobacterales</taxon>
        <taxon>Enterobacteriaceae</taxon>
        <taxon>Escherichia</taxon>
    </lineage>
</organism>
<dbReference type="PROSITE" id="PS51831">
    <property type="entry name" value="HD"/>
    <property type="match status" value="1"/>
</dbReference>
<dbReference type="InterPro" id="IPR006261">
    <property type="entry name" value="dGTPase"/>
</dbReference>
<dbReference type="PANTHER" id="PTHR11373">
    <property type="entry name" value="DEOXYNUCLEOSIDE TRIPHOSPHATE TRIPHOSPHOHYDROLASE"/>
    <property type="match status" value="1"/>
</dbReference>
<dbReference type="Pfam" id="PF01966">
    <property type="entry name" value="HD"/>
    <property type="match status" value="1"/>
</dbReference>
<dbReference type="EMBL" id="DQ079861">
    <property type="protein sequence ID" value="AAZ73194.1"/>
    <property type="molecule type" value="Genomic_DNA"/>
</dbReference>
<dbReference type="InterPro" id="IPR003607">
    <property type="entry name" value="HD/PDEase_dom"/>
</dbReference>
<name>A8CFH6_ECOLX</name>
<dbReference type="SUPFAM" id="SSF109604">
    <property type="entry name" value="HD-domain/PDEase-like"/>
    <property type="match status" value="1"/>
</dbReference>
<keyword evidence="1" id="KW-0378">Hydrolase</keyword>
<evidence type="ECO:0000256" key="1">
    <source>
        <dbReference type="ARBA" id="ARBA00022801"/>
    </source>
</evidence>
<dbReference type="Pfam" id="PF13286">
    <property type="entry name" value="HD_assoc"/>
    <property type="match status" value="1"/>
</dbReference>
<dbReference type="InterPro" id="IPR026875">
    <property type="entry name" value="PHydrolase_assoc_dom"/>
</dbReference>
<dbReference type="PANTHER" id="PTHR11373:SF40">
    <property type="entry name" value="DEOXYGUANOSINETRIPHOSPHATE TRIPHOSPHOHYDROLASE-LIKE PROTEIN 2"/>
    <property type="match status" value="1"/>
</dbReference>
<dbReference type="AlphaFoldDB" id="A8CFH6"/>
<protein>
    <recommendedName>
        <fullName evidence="2">HD domain-containing protein</fullName>
    </recommendedName>
</protein>
<reference evidence="3" key="1">
    <citation type="submission" date="2005-05" db="EMBL/GenBank/DDBJ databases">
        <title>Characterization of the partial sequence of five putative urovirulence factors.</title>
        <authorList>
            <person name="Sorsa J."/>
            <person name="Messmer K."/>
            <person name="Feldmann F."/>
            <person name="Schubert S."/>
        </authorList>
    </citation>
    <scope>NUCLEOTIDE SEQUENCE</scope>
</reference>
<dbReference type="GO" id="GO:0008832">
    <property type="term" value="F:dGTPase activity"/>
    <property type="evidence" value="ECO:0007669"/>
    <property type="project" value="TreeGrafter"/>
</dbReference>
<dbReference type="CDD" id="cd00077">
    <property type="entry name" value="HDc"/>
    <property type="match status" value="1"/>
</dbReference>
<accession>A8CFH6</accession>